<keyword evidence="1" id="KW-0812">Transmembrane</keyword>
<evidence type="ECO:0000256" key="1">
    <source>
        <dbReference type="SAM" id="Phobius"/>
    </source>
</evidence>
<accession>A0A0H5NJG6</accession>
<evidence type="ECO:0000313" key="3">
    <source>
        <dbReference type="Proteomes" id="UP000057820"/>
    </source>
</evidence>
<proteinExistence type="predicted"/>
<keyword evidence="1" id="KW-1133">Transmembrane helix</keyword>
<gene>
    <name evidence="2" type="ORF">ERS450000_01280</name>
</gene>
<feature type="transmembrane region" description="Helical" evidence="1">
    <location>
        <begin position="23"/>
        <end position="45"/>
    </location>
</feature>
<organism evidence="2 3">
    <name type="scientific">Nocardia farcinica</name>
    <dbReference type="NCBI Taxonomy" id="37329"/>
    <lineage>
        <taxon>Bacteria</taxon>
        <taxon>Bacillati</taxon>
        <taxon>Actinomycetota</taxon>
        <taxon>Actinomycetes</taxon>
        <taxon>Mycobacteriales</taxon>
        <taxon>Nocardiaceae</taxon>
        <taxon>Nocardia</taxon>
    </lineage>
</organism>
<keyword evidence="1" id="KW-0472">Membrane</keyword>
<feature type="transmembrane region" description="Helical" evidence="1">
    <location>
        <begin position="113"/>
        <end position="134"/>
    </location>
</feature>
<feature type="transmembrane region" description="Helical" evidence="1">
    <location>
        <begin position="57"/>
        <end position="79"/>
    </location>
</feature>
<dbReference type="KEGG" id="nfr:ERS450000_01280"/>
<protein>
    <submittedName>
        <fullName evidence="2">Uncharacterized protein</fullName>
    </submittedName>
</protein>
<feature type="transmembrane region" description="Helical" evidence="1">
    <location>
        <begin position="154"/>
        <end position="173"/>
    </location>
</feature>
<dbReference type="EMBL" id="LN868938">
    <property type="protein sequence ID" value="CRY75339.1"/>
    <property type="molecule type" value="Genomic_DNA"/>
</dbReference>
<evidence type="ECO:0000313" key="2">
    <source>
        <dbReference type="EMBL" id="CRY75339.1"/>
    </source>
</evidence>
<dbReference type="Proteomes" id="UP000057820">
    <property type="component" value="Chromosome 1"/>
</dbReference>
<dbReference type="AlphaFoldDB" id="A0A0H5NJG6"/>
<name>A0A0H5NJG6_NOCFR</name>
<reference evidence="3" key="1">
    <citation type="submission" date="2015-03" db="EMBL/GenBank/DDBJ databases">
        <authorList>
            <consortium name="Pathogen Informatics"/>
        </authorList>
    </citation>
    <scope>NUCLEOTIDE SEQUENCE [LARGE SCALE GENOMIC DNA]</scope>
    <source>
        <strain evidence="3">NCTC11134</strain>
    </source>
</reference>
<sequence length="296" mass="31922">MRPPNSAPVLSIPRQWDGRHSRAAAWLSAAAAVFFALIMLLWLVMAARGVGNGLAVPLGRLGVAMLSAGAVGLFAARALSLFPRASARLGPPVTTHTDPDWGLGVRLEQNSQVLPLILILAGCALYGAMAWWSWQSGAGAELLPFSRDNSGGAGVALVMAIAAAICVLLMVFVRVTRISYEMYPAGIVCRTPLRATTRIGWEEITEIRGRERRLSAYNTEAPVVTAVLADRSMRPRHPLFDDVGEFGIPACILRCDSNLLLGLVAHLHITPPDRALLASPSVLPWFTVHYHQQPAR</sequence>